<dbReference type="GO" id="GO:0046872">
    <property type="term" value="F:metal ion binding"/>
    <property type="evidence" value="ECO:0007669"/>
    <property type="project" value="UniProtKB-KW"/>
</dbReference>
<reference evidence="7 8" key="1">
    <citation type="submission" date="2018-07" db="EMBL/GenBank/DDBJ databases">
        <title>Draft genome of the type strain Streptomyces armeniacus ATCC 15676.</title>
        <authorList>
            <person name="Labana P."/>
            <person name="Gosse J.T."/>
            <person name="Boddy C.N."/>
        </authorList>
    </citation>
    <scope>NUCLEOTIDE SEQUENCE [LARGE SCALE GENOMIC DNA]</scope>
    <source>
        <strain evidence="7 8">ATCC 15676</strain>
    </source>
</reference>
<dbReference type="PANTHER" id="PTHR31609">
    <property type="entry name" value="YDJC DEACETYLASE FAMILY MEMBER"/>
    <property type="match status" value="1"/>
</dbReference>
<dbReference type="InterPro" id="IPR011330">
    <property type="entry name" value="Glyco_hydro/deAcase_b/a-brl"/>
</dbReference>
<evidence type="ECO:0000313" key="7">
    <source>
        <dbReference type="EMBL" id="AXK36816.1"/>
    </source>
</evidence>
<dbReference type="KEGG" id="sarm:DVA86_34005"/>
<evidence type="ECO:0000256" key="4">
    <source>
        <dbReference type="ARBA" id="ARBA00022842"/>
    </source>
</evidence>
<dbReference type="EMBL" id="CP031320">
    <property type="protein sequence ID" value="AXK36816.1"/>
    <property type="molecule type" value="Genomic_DNA"/>
</dbReference>
<feature type="compositionally biased region" description="Gly residues" evidence="6">
    <location>
        <begin position="12"/>
        <end position="54"/>
    </location>
</feature>
<dbReference type="RefSeq" id="WP_222623398.1">
    <property type="nucleotide sequence ID" value="NZ_CP031320.1"/>
</dbReference>
<dbReference type="AlphaFoldDB" id="A0A345XYV0"/>
<evidence type="ECO:0000256" key="6">
    <source>
        <dbReference type="SAM" id="MobiDB-lite"/>
    </source>
</evidence>
<protein>
    <submittedName>
        <fullName evidence="7">ChbG/HpnK family deacetylase</fullName>
    </submittedName>
</protein>
<organism evidence="7 8">
    <name type="scientific">Streptomyces armeniacus</name>
    <dbReference type="NCBI Taxonomy" id="83291"/>
    <lineage>
        <taxon>Bacteria</taxon>
        <taxon>Bacillati</taxon>
        <taxon>Actinomycetota</taxon>
        <taxon>Actinomycetes</taxon>
        <taxon>Kitasatosporales</taxon>
        <taxon>Streptomycetaceae</taxon>
        <taxon>Streptomyces</taxon>
    </lineage>
</organism>
<feature type="region of interest" description="Disordered" evidence="6">
    <location>
        <begin position="1"/>
        <end position="65"/>
    </location>
</feature>
<sequence length="345" mass="36078">MAESAGHDGTCAGDGSGSGTGNGSGGGFGDGTGSGSGSGDGSGSGSGSGDGSGTGDDRDTRSSSELLGFAPGARVLIVNADDFGMYHAVNTAVIDAIEQGIASSCSLMVPCPGAPEAMRLLRERPEIPFGVHLTLFCDTARAPHQWGPLAAPESVPSLLDEEGELFSPDGVPELLAQARLEDVEREFRAQINAVLAAGLRPTHLDWHCLADGGRDDIFDLTASLAAEHGLAVRVWLDPARRKTRPRGLPVTDHPFLDSFSLGLDGKADRYAELLRSLPAGLSEWAVHPGLDDADARTADPGGWSVRSTDHAFLTSPRARELVDREGVIVTDYRTVQRLWQRAASA</sequence>
<dbReference type="Proteomes" id="UP000254425">
    <property type="component" value="Chromosome"/>
</dbReference>
<proteinExistence type="predicted"/>
<dbReference type="PANTHER" id="PTHR31609:SF1">
    <property type="entry name" value="CARBOHYDRATE DEACETYLASE"/>
    <property type="match status" value="1"/>
</dbReference>
<name>A0A345XYV0_9ACTN</name>
<dbReference type="Gene3D" id="3.20.20.370">
    <property type="entry name" value="Glycoside hydrolase/deacetylase"/>
    <property type="match status" value="1"/>
</dbReference>
<dbReference type="CDD" id="cd10802">
    <property type="entry name" value="YdjC_TTHB029_like"/>
    <property type="match status" value="1"/>
</dbReference>
<dbReference type="GO" id="GO:0016787">
    <property type="term" value="F:hydrolase activity"/>
    <property type="evidence" value="ECO:0007669"/>
    <property type="project" value="UniProtKB-KW"/>
</dbReference>
<comment type="cofactor">
    <cofactor evidence="1">
        <name>Mg(2+)</name>
        <dbReference type="ChEBI" id="CHEBI:18420"/>
    </cofactor>
</comment>
<dbReference type="Pfam" id="PF04794">
    <property type="entry name" value="YdjC"/>
    <property type="match status" value="1"/>
</dbReference>
<dbReference type="GO" id="GO:0005975">
    <property type="term" value="P:carbohydrate metabolic process"/>
    <property type="evidence" value="ECO:0007669"/>
    <property type="project" value="InterPro"/>
</dbReference>
<keyword evidence="2" id="KW-0479">Metal-binding</keyword>
<gene>
    <name evidence="7" type="ORF">DVA86_34005</name>
</gene>
<keyword evidence="3" id="KW-0378">Hydrolase</keyword>
<evidence type="ECO:0000256" key="3">
    <source>
        <dbReference type="ARBA" id="ARBA00022801"/>
    </source>
</evidence>
<dbReference type="SUPFAM" id="SSF88713">
    <property type="entry name" value="Glycoside hydrolase/deacetylase"/>
    <property type="match status" value="1"/>
</dbReference>
<accession>A0A345XYV0</accession>
<evidence type="ECO:0000256" key="5">
    <source>
        <dbReference type="ARBA" id="ARBA00023277"/>
    </source>
</evidence>
<evidence type="ECO:0000256" key="1">
    <source>
        <dbReference type="ARBA" id="ARBA00001946"/>
    </source>
</evidence>
<dbReference type="GO" id="GO:0019213">
    <property type="term" value="F:deacetylase activity"/>
    <property type="evidence" value="ECO:0007669"/>
    <property type="project" value="TreeGrafter"/>
</dbReference>
<keyword evidence="5" id="KW-0119">Carbohydrate metabolism</keyword>
<keyword evidence="8" id="KW-1185">Reference proteome</keyword>
<dbReference type="InterPro" id="IPR006879">
    <property type="entry name" value="YdjC-like"/>
</dbReference>
<evidence type="ECO:0000256" key="2">
    <source>
        <dbReference type="ARBA" id="ARBA00022723"/>
    </source>
</evidence>
<keyword evidence="4" id="KW-0460">Magnesium</keyword>
<evidence type="ECO:0000313" key="8">
    <source>
        <dbReference type="Proteomes" id="UP000254425"/>
    </source>
</evidence>